<organism evidence="2 3">
    <name type="scientific">Pristionchus pacificus</name>
    <name type="common">Parasitic nematode worm</name>
    <dbReference type="NCBI Taxonomy" id="54126"/>
    <lineage>
        <taxon>Eukaryota</taxon>
        <taxon>Metazoa</taxon>
        <taxon>Ecdysozoa</taxon>
        <taxon>Nematoda</taxon>
        <taxon>Chromadorea</taxon>
        <taxon>Rhabditida</taxon>
        <taxon>Rhabditina</taxon>
        <taxon>Diplogasteromorpha</taxon>
        <taxon>Diplogasteroidea</taxon>
        <taxon>Neodiplogasteridae</taxon>
        <taxon>Pristionchus</taxon>
    </lineage>
</organism>
<gene>
    <name evidence="2" type="primary">WBGene00107142</name>
</gene>
<dbReference type="SUPFAM" id="SSF52799">
    <property type="entry name" value="(Phosphotyrosine protein) phosphatases II"/>
    <property type="match status" value="1"/>
</dbReference>
<feature type="compositionally biased region" description="Basic and acidic residues" evidence="1">
    <location>
        <begin position="1"/>
        <end position="13"/>
    </location>
</feature>
<feature type="region of interest" description="Disordered" evidence="1">
    <location>
        <begin position="1"/>
        <end position="25"/>
    </location>
</feature>
<feature type="compositionally biased region" description="Low complexity" evidence="1">
    <location>
        <begin position="345"/>
        <end position="361"/>
    </location>
</feature>
<reference evidence="2" key="2">
    <citation type="submission" date="2022-06" db="UniProtKB">
        <authorList>
            <consortium name="EnsemblMetazoa"/>
        </authorList>
    </citation>
    <scope>IDENTIFICATION</scope>
    <source>
        <strain evidence="2">PS312</strain>
    </source>
</reference>
<dbReference type="EnsemblMetazoa" id="PPA17588.1">
    <property type="protein sequence ID" value="PPA17588.1"/>
    <property type="gene ID" value="WBGene00107142"/>
</dbReference>
<keyword evidence="3" id="KW-1185">Reference proteome</keyword>
<dbReference type="AlphaFoldDB" id="A0A2A6BDB7"/>
<dbReference type="InterPro" id="IPR029021">
    <property type="entry name" value="Prot-tyrosine_phosphatase-like"/>
</dbReference>
<protein>
    <submittedName>
        <fullName evidence="2">Uncharacterized protein</fullName>
    </submittedName>
</protein>
<accession>A0A2A6BDB7</accession>
<proteinExistence type="predicted"/>
<dbReference type="Gene3D" id="3.90.190.10">
    <property type="entry name" value="Protein tyrosine phosphatase superfamily"/>
    <property type="match status" value="1"/>
</dbReference>
<sequence>MDNKDGLVEDDAPHSGIRSDVINPTNRHRDSLHVNRAAPLTPLLIWQCKEAPYDATTIASANATENEVEQIVTHNPHSASINDYIICSTYLIINWYAKHVALSVQKLIKNKQLYPNVPRDVEKNADKQIEFNSESLVSAKTSSYVNARQHGFRVKPNASKDRSTSLTSAPAEADLLGSGVWKITDSLYIGTELFSMNYHSICRLDIKHTIELQAANEETNPPYQRCFCEKNHSTSRLILKPIPNEQGFSGQRKKNDETMIFEKLGSFCKAVNKAVSKGEKVLVVSKKAVNRGPAFCSAYLMVLKEITKQAAIFEMFPHTIKIEPYLEHTLRLWNAKLGYLEEPGSHSTSTKELSRSSSHSSLDLRGEGTTSKTRRLKRSLSRTASRIFRSPSITIKK</sequence>
<dbReference type="Proteomes" id="UP000005239">
    <property type="component" value="Unassembled WGS sequence"/>
</dbReference>
<evidence type="ECO:0000313" key="2">
    <source>
        <dbReference type="EnsemblMetazoa" id="PPA17588.1"/>
    </source>
</evidence>
<feature type="region of interest" description="Disordered" evidence="1">
    <location>
        <begin position="344"/>
        <end position="381"/>
    </location>
</feature>
<reference evidence="3" key="1">
    <citation type="journal article" date="2008" name="Nat. Genet.">
        <title>The Pristionchus pacificus genome provides a unique perspective on nematode lifestyle and parasitism.</title>
        <authorList>
            <person name="Dieterich C."/>
            <person name="Clifton S.W."/>
            <person name="Schuster L.N."/>
            <person name="Chinwalla A."/>
            <person name="Delehaunty K."/>
            <person name="Dinkelacker I."/>
            <person name="Fulton L."/>
            <person name="Fulton R."/>
            <person name="Godfrey J."/>
            <person name="Minx P."/>
            <person name="Mitreva M."/>
            <person name="Roeseler W."/>
            <person name="Tian H."/>
            <person name="Witte H."/>
            <person name="Yang S.P."/>
            <person name="Wilson R.K."/>
            <person name="Sommer R.J."/>
        </authorList>
    </citation>
    <scope>NUCLEOTIDE SEQUENCE [LARGE SCALE GENOMIC DNA]</scope>
    <source>
        <strain evidence="3">PS312</strain>
    </source>
</reference>
<accession>A0A8R1UDG3</accession>
<name>A0A2A6BDB7_PRIPA</name>
<evidence type="ECO:0000256" key="1">
    <source>
        <dbReference type="SAM" id="MobiDB-lite"/>
    </source>
</evidence>
<evidence type="ECO:0000313" key="3">
    <source>
        <dbReference type="Proteomes" id="UP000005239"/>
    </source>
</evidence>